<evidence type="ECO:0000313" key="9">
    <source>
        <dbReference type="EMBL" id="GJT46903.1"/>
    </source>
</evidence>
<proteinExistence type="predicted"/>
<dbReference type="Gene3D" id="3.30.70.270">
    <property type="match status" value="2"/>
</dbReference>
<evidence type="ECO:0000259" key="7">
    <source>
        <dbReference type="Pfam" id="PF00078"/>
    </source>
</evidence>
<dbReference type="Pfam" id="PF17917">
    <property type="entry name" value="RT_RNaseH"/>
    <property type="match status" value="1"/>
</dbReference>
<reference evidence="9" key="2">
    <citation type="submission" date="2022-01" db="EMBL/GenBank/DDBJ databases">
        <authorList>
            <person name="Yamashiro T."/>
            <person name="Shiraishi A."/>
            <person name="Satake H."/>
            <person name="Nakayama K."/>
        </authorList>
    </citation>
    <scope>NUCLEOTIDE SEQUENCE</scope>
</reference>
<keyword evidence="5" id="KW-0378">Hydrolase</keyword>
<gene>
    <name evidence="9" type="ORF">Tco_0955618</name>
</gene>
<dbReference type="InterPro" id="IPR041373">
    <property type="entry name" value="RT_RNaseH"/>
</dbReference>
<evidence type="ECO:0000256" key="2">
    <source>
        <dbReference type="ARBA" id="ARBA00022695"/>
    </source>
</evidence>
<accession>A0ABQ5E7Q6</accession>
<keyword evidence="1" id="KW-0808">Transferase</keyword>
<evidence type="ECO:0000256" key="4">
    <source>
        <dbReference type="ARBA" id="ARBA00022759"/>
    </source>
</evidence>
<keyword evidence="6" id="KW-0695">RNA-directed DNA polymerase</keyword>
<evidence type="ECO:0000256" key="5">
    <source>
        <dbReference type="ARBA" id="ARBA00022801"/>
    </source>
</evidence>
<comment type="caution">
    <text evidence="9">The sequence shown here is derived from an EMBL/GenBank/DDBJ whole genome shotgun (WGS) entry which is preliminary data.</text>
</comment>
<reference evidence="9" key="1">
    <citation type="journal article" date="2022" name="Int. J. Mol. Sci.">
        <title>Draft Genome of Tanacetum Coccineum: Genomic Comparison of Closely Related Tanacetum-Family Plants.</title>
        <authorList>
            <person name="Yamashiro T."/>
            <person name="Shiraishi A."/>
            <person name="Nakayama K."/>
            <person name="Satake H."/>
        </authorList>
    </citation>
    <scope>NUCLEOTIDE SEQUENCE</scope>
</reference>
<dbReference type="Proteomes" id="UP001151760">
    <property type="component" value="Unassembled WGS sequence"/>
</dbReference>
<keyword evidence="3" id="KW-0540">Nuclease</keyword>
<organism evidence="9 10">
    <name type="scientific">Tanacetum coccineum</name>
    <dbReference type="NCBI Taxonomy" id="301880"/>
    <lineage>
        <taxon>Eukaryota</taxon>
        <taxon>Viridiplantae</taxon>
        <taxon>Streptophyta</taxon>
        <taxon>Embryophyta</taxon>
        <taxon>Tracheophyta</taxon>
        <taxon>Spermatophyta</taxon>
        <taxon>Magnoliopsida</taxon>
        <taxon>eudicotyledons</taxon>
        <taxon>Gunneridae</taxon>
        <taxon>Pentapetalae</taxon>
        <taxon>asterids</taxon>
        <taxon>campanulids</taxon>
        <taxon>Asterales</taxon>
        <taxon>Asteraceae</taxon>
        <taxon>Asteroideae</taxon>
        <taxon>Anthemideae</taxon>
        <taxon>Anthemidinae</taxon>
        <taxon>Tanacetum</taxon>
    </lineage>
</organism>
<evidence type="ECO:0000313" key="10">
    <source>
        <dbReference type="Proteomes" id="UP001151760"/>
    </source>
</evidence>
<feature type="domain" description="Reverse transcriptase" evidence="7">
    <location>
        <begin position="3"/>
        <end position="127"/>
    </location>
</feature>
<dbReference type="CDD" id="cd09274">
    <property type="entry name" value="RNase_HI_RT_Ty3"/>
    <property type="match status" value="1"/>
</dbReference>
<keyword evidence="2" id="KW-0548">Nucleotidyltransferase</keyword>
<evidence type="ECO:0000256" key="3">
    <source>
        <dbReference type="ARBA" id="ARBA00022722"/>
    </source>
</evidence>
<dbReference type="InterPro" id="IPR043502">
    <property type="entry name" value="DNA/RNA_pol_sf"/>
</dbReference>
<evidence type="ECO:0000259" key="8">
    <source>
        <dbReference type="Pfam" id="PF17917"/>
    </source>
</evidence>
<dbReference type="Gene3D" id="3.10.10.10">
    <property type="entry name" value="HIV Type 1 Reverse Transcriptase, subunit A, domain 1"/>
    <property type="match status" value="1"/>
</dbReference>
<dbReference type="InterPro" id="IPR000477">
    <property type="entry name" value="RT_dom"/>
</dbReference>
<dbReference type="PANTHER" id="PTHR37984">
    <property type="entry name" value="PROTEIN CBG26694"/>
    <property type="match status" value="1"/>
</dbReference>
<dbReference type="EMBL" id="BQNB010016023">
    <property type="protein sequence ID" value="GJT46903.1"/>
    <property type="molecule type" value="Genomic_DNA"/>
</dbReference>
<dbReference type="InterPro" id="IPR050951">
    <property type="entry name" value="Retrovirus_Pol_polyprotein"/>
</dbReference>
<feature type="domain" description="Reverse transcriptase RNase H-like" evidence="8">
    <location>
        <begin position="216"/>
        <end position="319"/>
    </location>
</feature>
<keyword evidence="4" id="KW-0255">Endonuclease</keyword>
<dbReference type="InterPro" id="IPR043128">
    <property type="entry name" value="Rev_trsase/Diguanyl_cyclase"/>
</dbReference>
<keyword evidence="10" id="KW-1185">Reference proteome</keyword>
<protein>
    <submittedName>
        <fullName evidence="9">Nucleotidyltransferase, ribonuclease H</fullName>
    </submittedName>
</protein>
<dbReference type="CDD" id="cd01647">
    <property type="entry name" value="RT_LTR"/>
    <property type="match status" value="1"/>
</dbReference>
<evidence type="ECO:0000256" key="1">
    <source>
        <dbReference type="ARBA" id="ARBA00022679"/>
    </source>
</evidence>
<evidence type="ECO:0000256" key="6">
    <source>
        <dbReference type="ARBA" id="ARBA00022918"/>
    </source>
</evidence>
<dbReference type="Pfam" id="PF00078">
    <property type="entry name" value="RVT_1"/>
    <property type="match status" value="1"/>
</dbReference>
<sequence length="338" mass="39810">MLERLAGHEYYCFLDGFSRYFQIPIAPEDQEKTTFTYPYRTFTYKRMPFGLCNAPATFQRCMTAIFHELIEDSMEVFMENFFDFGSSFDHFLKNLEKMLKRCEETNLVLNWEKCHFMVKEGIILGHKVSGSGIEVDKEKIEAISKLPYLMNVKAIRSFLEHVSFCRRFIKDFSQIAHLMTQLLVKDAPLNFSEEYIQAFDTLKRELTQAPIMIKPDWSLPFEIMCDTSDYAIRAILGQRIDKHFKPIYYASKTMNEVQEKYTTTEKELLAVLFAFDKFHQYLVLSNTIVFTDHSALRYLFTKQDAKPCLIRWILLLQEFDIEIHDKKGAKNLAVDHLS</sequence>
<name>A0ABQ5E7Q6_9ASTR</name>
<dbReference type="SUPFAM" id="SSF56672">
    <property type="entry name" value="DNA/RNA polymerases"/>
    <property type="match status" value="1"/>
</dbReference>
<dbReference type="PANTHER" id="PTHR37984:SF5">
    <property type="entry name" value="PROTEIN NYNRIN-LIKE"/>
    <property type="match status" value="1"/>
</dbReference>